<dbReference type="PROSITE" id="PS50181">
    <property type="entry name" value="FBOX"/>
    <property type="match status" value="1"/>
</dbReference>
<organism evidence="2">
    <name type="scientific">Timspurckia oligopyrenoides</name>
    <dbReference type="NCBI Taxonomy" id="708627"/>
    <lineage>
        <taxon>Eukaryota</taxon>
        <taxon>Rhodophyta</taxon>
        <taxon>Bangiophyceae</taxon>
        <taxon>Porphyridiales</taxon>
        <taxon>Porphyridiaceae</taxon>
        <taxon>Timspurckia</taxon>
    </lineage>
</organism>
<evidence type="ECO:0000259" key="1">
    <source>
        <dbReference type="PROSITE" id="PS50181"/>
    </source>
</evidence>
<name>A0A7S1ETR2_9RHOD</name>
<dbReference type="SUPFAM" id="SSF81383">
    <property type="entry name" value="F-box domain"/>
    <property type="match status" value="1"/>
</dbReference>
<sequence>MVVTHASVSMIILPDEVERLILSRINRVEHIAELRRVCHRWKFLIDENIPLWKSIQFSLPVSNLNMAEKWYRKASRHGNQHAYFLLALLYTYGYTCKCHNYNPSSTRASISSLS</sequence>
<dbReference type="AlphaFoldDB" id="A0A7S1ETR2"/>
<dbReference type="InterPro" id="IPR011990">
    <property type="entry name" value="TPR-like_helical_dom_sf"/>
</dbReference>
<dbReference type="InterPro" id="IPR036047">
    <property type="entry name" value="F-box-like_dom_sf"/>
</dbReference>
<evidence type="ECO:0000313" key="2">
    <source>
        <dbReference type="EMBL" id="CAD8824124.1"/>
    </source>
</evidence>
<dbReference type="Gene3D" id="1.25.40.10">
    <property type="entry name" value="Tetratricopeptide repeat domain"/>
    <property type="match status" value="1"/>
</dbReference>
<dbReference type="Gene3D" id="1.20.1280.50">
    <property type="match status" value="1"/>
</dbReference>
<dbReference type="SMART" id="SM00256">
    <property type="entry name" value="FBOX"/>
    <property type="match status" value="1"/>
</dbReference>
<dbReference type="InterPro" id="IPR001810">
    <property type="entry name" value="F-box_dom"/>
</dbReference>
<proteinExistence type="predicted"/>
<feature type="domain" description="F-box" evidence="1">
    <location>
        <begin position="7"/>
        <end position="55"/>
    </location>
</feature>
<dbReference type="EMBL" id="HBFP01011783">
    <property type="protein sequence ID" value="CAD8824124.1"/>
    <property type="molecule type" value="Transcribed_RNA"/>
</dbReference>
<gene>
    <name evidence="2" type="ORF">TOLI1172_LOCUS8523</name>
</gene>
<protein>
    <recommendedName>
        <fullName evidence="1">F-box domain-containing protein</fullName>
    </recommendedName>
</protein>
<dbReference type="Pfam" id="PF12937">
    <property type="entry name" value="F-box-like"/>
    <property type="match status" value="1"/>
</dbReference>
<dbReference type="SUPFAM" id="SSF81901">
    <property type="entry name" value="HCP-like"/>
    <property type="match status" value="1"/>
</dbReference>
<accession>A0A7S1ETR2</accession>
<reference evidence="2" key="1">
    <citation type="submission" date="2021-01" db="EMBL/GenBank/DDBJ databases">
        <authorList>
            <person name="Corre E."/>
            <person name="Pelletier E."/>
            <person name="Niang G."/>
            <person name="Scheremetjew M."/>
            <person name="Finn R."/>
            <person name="Kale V."/>
            <person name="Holt S."/>
            <person name="Cochrane G."/>
            <person name="Meng A."/>
            <person name="Brown T."/>
            <person name="Cohen L."/>
        </authorList>
    </citation>
    <scope>NUCLEOTIDE SEQUENCE</scope>
    <source>
        <strain evidence="2">CCMP3278</strain>
    </source>
</reference>